<name>A0A9Y2JLX8_9PSEU</name>
<gene>
    <name evidence="2" type="ORF">QRX60_43980</name>
</gene>
<dbReference type="EMBL" id="CP127295">
    <property type="protein sequence ID" value="WIY00935.1"/>
    <property type="molecule type" value="Genomic_DNA"/>
</dbReference>
<evidence type="ECO:0000313" key="2">
    <source>
        <dbReference type="EMBL" id="WIY00935.1"/>
    </source>
</evidence>
<dbReference type="RefSeq" id="WP_285997396.1">
    <property type="nucleotide sequence ID" value="NZ_CP127295.1"/>
</dbReference>
<dbReference type="KEGG" id="amog:QRX60_43980"/>
<proteinExistence type="predicted"/>
<reference evidence="2 3" key="1">
    <citation type="submission" date="2023-06" db="EMBL/GenBank/DDBJ databases">
        <authorList>
            <person name="Oyuntsetseg B."/>
            <person name="Kim S.B."/>
        </authorList>
    </citation>
    <scope>NUCLEOTIDE SEQUENCE [LARGE SCALE GENOMIC DNA]</scope>
    <source>
        <strain evidence="2 3">4-36</strain>
    </source>
</reference>
<organism evidence="2 3">
    <name type="scientific">Amycolatopsis mongoliensis</name>
    <dbReference type="NCBI Taxonomy" id="715475"/>
    <lineage>
        <taxon>Bacteria</taxon>
        <taxon>Bacillati</taxon>
        <taxon>Actinomycetota</taxon>
        <taxon>Actinomycetes</taxon>
        <taxon>Pseudonocardiales</taxon>
        <taxon>Pseudonocardiaceae</taxon>
        <taxon>Amycolatopsis</taxon>
    </lineage>
</organism>
<feature type="signal peptide" evidence="1">
    <location>
        <begin position="1"/>
        <end position="26"/>
    </location>
</feature>
<evidence type="ECO:0000313" key="3">
    <source>
        <dbReference type="Proteomes" id="UP001239397"/>
    </source>
</evidence>
<dbReference type="AlphaFoldDB" id="A0A9Y2JLX8"/>
<sequence>MSKRTVVAAGVLAVAGLVATSAPAWASGSATHRCDYDTSFCFTPTSTVSATGTVWGDYALWGPSGTGVIQINFHPPGDQYWYYRNVNFDANRTDGTLSMGTVPAGSEVYTVVTVQNATHAMLAGWHQD</sequence>
<keyword evidence="1" id="KW-0732">Signal</keyword>
<protein>
    <submittedName>
        <fullName evidence="2">Uncharacterized protein</fullName>
    </submittedName>
</protein>
<keyword evidence="3" id="KW-1185">Reference proteome</keyword>
<dbReference type="Proteomes" id="UP001239397">
    <property type="component" value="Chromosome"/>
</dbReference>
<feature type="chain" id="PRO_5040806307" evidence="1">
    <location>
        <begin position="27"/>
        <end position="128"/>
    </location>
</feature>
<accession>A0A9Y2JLX8</accession>
<evidence type="ECO:0000256" key="1">
    <source>
        <dbReference type="SAM" id="SignalP"/>
    </source>
</evidence>